<evidence type="ECO:0008006" key="4">
    <source>
        <dbReference type="Google" id="ProtNLM"/>
    </source>
</evidence>
<feature type="chain" id="PRO_5028816749" description="PRC-barrel domain-containing protein" evidence="1">
    <location>
        <begin position="21"/>
        <end position="146"/>
    </location>
</feature>
<evidence type="ECO:0000313" key="2">
    <source>
        <dbReference type="EMBL" id="QNN65146.1"/>
    </source>
</evidence>
<dbReference type="EMBL" id="CP060717">
    <property type="protein sequence ID" value="QNN65146.1"/>
    <property type="molecule type" value="Genomic_DNA"/>
</dbReference>
<feature type="signal peptide" evidence="1">
    <location>
        <begin position="1"/>
        <end position="20"/>
    </location>
</feature>
<gene>
    <name evidence="2" type="ORF">H9L12_00325</name>
</gene>
<accession>A0A7G9SBC1</accession>
<reference evidence="2 3" key="1">
    <citation type="submission" date="2020-08" db="EMBL/GenBank/DDBJ databases">
        <title>Genome sequence of Sphingomonas rhizophila KACC 19189T.</title>
        <authorList>
            <person name="Hyun D.-W."/>
            <person name="Bae J.-W."/>
        </authorList>
    </citation>
    <scope>NUCLEOTIDE SEQUENCE [LARGE SCALE GENOMIC DNA]</scope>
    <source>
        <strain evidence="2 3">KACC 19189</strain>
    </source>
</reference>
<dbReference type="AlphaFoldDB" id="A0A7G9SBC1"/>
<dbReference type="KEGG" id="srhi:H9L12_00325"/>
<keyword evidence="3" id="KW-1185">Reference proteome</keyword>
<protein>
    <recommendedName>
        <fullName evidence="4">PRC-barrel domain-containing protein</fullName>
    </recommendedName>
</protein>
<dbReference type="Proteomes" id="UP000515955">
    <property type="component" value="Chromosome"/>
</dbReference>
<evidence type="ECO:0000313" key="3">
    <source>
        <dbReference type="Proteomes" id="UP000515955"/>
    </source>
</evidence>
<evidence type="ECO:0000256" key="1">
    <source>
        <dbReference type="SAM" id="SignalP"/>
    </source>
</evidence>
<sequence length="146" mass="14946">MKSKILGLILAIGVSGPALAQATGAAVPGGGDASRITNNNRLENSNYNRVVSKIDPVKPADEKPVAVRNARPAQPAEVVAGSALRDVNGVPVGKVESVESDGAIILSGEKRVKVPLTAFGKDDSGLLIAVTQTKLNELIAKVSSAK</sequence>
<name>A0A7G9SBC1_9SPHN</name>
<proteinExistence type="predicted"/>
<organism evidence="2 3">
    <name type="scientific">Sphingomonas rhizophila</name>
    <dbReference type="NCBI Taxonomy" id="2071607"/>
    <lineage>
        <taxon>Bacteria</taxon>
        <taxon>Pseudomonadati</taxon>
        <taxon>Pseudomonadota</taxon>
        <taxon>Alphaproteobacteria</taxon>
        <taxon>Sphingomonadales</taxon>
        <taxon>Sphingomonadaceae</taxon>
        <taxon>Sphingomonas</taxon>
    </lineage>
</organism>
<dbReference type="RefSeq" id="WP_187542143.1">
    <property type="nucleotide sequence ID" value="NZ_CP060717.1"/>
</dbReference>
<keyword evidence="1" id="KW-0732">Signal</keyword>